<evidence type="ECO:0008006" key="5">
    <source>
        <dbReference type="Google" id="ProtNLM"/>
    </source>
</evidence>
<protein>
    <recommendedName>
        <fullName evidence="5">YokE-like PH domain-containing protein</fullName>
    </recommendedName>
</protein>
<evidence type="ECO:0000313" key="1">
    <source>
        <dbReference type="EMBL" id="PEM55648.1"/>
    </source>
</evidence>
<dbReference type="GeneID" id="34218637"/>
<name>A0A2C3PS03_9BACI</name>
<gene>
    <name evidence="1" type="ORF">CN613_30435</name>
    <name evidence="2" type="ORF">COF81_04135</name>
</gene>
<proteinExistence type="predicted"/>
<comment type="caution">
    <text evidence="2">The sequence shown here is derived from an EMBL/GenBank/DDBJ whole genome shotgun (WGS) entry which is preliminary data.</text>
</comment>
<dbReference type="Proteomes" id="UP000219775">
    <property type="component" value="Unassembled WGS sequence"/>
</dbReference>
<sequence length="141" mass="16479">MIILRNYFDIDSKIVLHDNEYKIENINSIINGVGGITDNNILYGLYVYNKKLFFVINTKSYELNKNNINCSNKYITKTDRLFIILSSNQKVCEIQYEPVVDPGMMYYDIDEEEFDVLLYISSLLKDNETISKFVEAMSKRG</sequence>
<dbReference type="EMBL" id="NUTL01000020">
    <property type="protein sequence ID" value="PHF03927.1"/>
    <property type="molecule type" value="Genomic_DNA"/>
</dbReference>
<organism evidence="2 4">
    <name type="scientific">Bacillus pseudomycoides</name>
    <dbReference type="NCBI Taxonomy" id="64104"/>
    <lineage>
        <taxon>Bacteria</taxon>
        <taxon>Bacillati</taxon>
        <taxon>Bacillota</taxon>
        <taxon>Bacilli</taxon>
        <taxon>Bacillales</taxon>
        <taxon>Bacillaceae</taxon>
        <taxon>Bacillus</taxon>
        <taxon>Bacillus cereus group</taxon>
    </lineage>
</organism>
<evidence type="ECO:0000313" key="4">
    <source>
        <dbReference type="Proteomes" id="UP000221918"/>
    </source>
</evidence>
<dbReference type="Proteomes" id="UP000221918">
    <property type="component" value="Unassembled WGS sequence"/>
</dbReference>
<accession>A0A2C3PS03</accession>
<reference evidence="3 4" key="1">
    <citation type="submission" date="2017-09" db="EMBL/GenBank/DDBJ databases">
        <title>Large-scale bioinformatics analysis of Bacillus genomes uncovers conserved roles of natural products in bacterial physiology.</title>
        <authorList>
            <consortium name="Agbiome Team Llc"/>
            <person name="Bleich R.M."/>
            <person name="Grubbs K.J."/>
            <person name="Santa Maria K.C."/>
            <person name="Allen S.E."/>
            <person name="Farag S."/>
            <person name="Shank E.A."/>
            <person name="Bowers A."/>
        </authorList>
    </citation>
    <scope>NUCLEOTIDE SEQUENCE [LARGE SCALE GENOMIC DNA]</scope>
    <source>
        <strain evidence="1 3">AFS009893</strain>
        <strain evidence="2 4">AFS037265</strain>
    </source>
</reference>
<dbReference type="AlphaFoldDB" id="A0A2C3PS03"/>
<dbReference type="EMBL" id="NUDP01000315">
    <property type="protein sequence ID" value="PEM55648.1"/>
    <property type="molecule type" value="Genomic_DNA"/>
</dbReference>
<evidence type="ECO:0000313" key="3">
    <source>
        <dbReference type="Proteomes" id="UP000219775"/>
    </source>
</evidence>
<dbReference type="RefSeq" id="WP_003209504.1">
    <property type="nucleotide sequence ID" value="NZ_CM000744.1"/>
</dbReference>
<evidence type="ECO:0000313" key="2">
    <source>
        <dbReference type="EMBL" id="PHF03927.1"/>
    </source>
</evidence>